<proteinExistence type="predicted"/>
<dbReference type="SUPFAM" id="SSF52980">
    <property type="entry name" value="Restriction endonuclease-like"/>
    <property type="match status" value="1"/>
</dbReference>
<dbReference type="Pfam" id="PF04471">
    <property type="entry name" value="Mrr_cat"/>
    <property type="match status" value="1"/>
</dbReference>
<dbReference type="InterPro" id="IPR007560">
    <property type="entry name" value="Restrct_endonuc_IV_Mrr"/>
</dbReference>
<protein>
    <submittedName>
        <fullName evidence="3">Response regulator</fullName>
    </submittedName>
</protein>
<organism evidence="3 4">
    <name type="scientific">Aquirufa salirivi</name>
    <dbReference type="NCBI Taxonomy" id="3104729"/>
    <lineage>
        <taxon>Bacteria</taxon>
        <taxon>Pseudomonadati</taxon>
        <taxon>Bacteroidota</taxon>
        <taxon>Cytophagia</taxon>
        <taxon>Cytophagales</taxon>
        <taxon>Flectobacillaceae</taxon>
        <taxon>Aquirufa</taxon>
    </lineage>
</organism>
<feature type="domain" description="Response regulatory" evidence="1">
    <location>
        <begin position="5"/>
        <end position="88"/>
    </location>
</feature>
<name>A0ABW8RVS8_9BACT</name>
<dbReference type="SUPFAM" id="SSF52172">
    <property type="entry name" value="CheY-like"/>
    <property type="match status" value="1"/>
</dbReference>
<evidence type="ECO:0000313" key="4">
    <source>
        <dbReference type="Proteomes" id="UP001623558"/>
    </source>
</evidence>
<accession>A0ABW8RVS8</accession>
<evidence type="ECO:0000259" key="2">
    <source>
        <dbReference type="Pfam" id="PF04471"/>
    </source>
</evidence>
<reference evidence="3 4" key="1">
    <citation type="submission" date="2024-07" db="EMBL/GenBank/DDBJ databases">
        <authorList>
            <person name="Pitt A."/>
            <person name="Hahn M.W."/>
        </authorList>
    </citation>
    <scope>NUCLEOTIDE SEQUENCE [LARGE SCALE GENOMIC DNA]</scope>
    <source>
        <strain evidence="3 4">1-SAACH-A3</strain>
    </source>
</reference>
<sequence>MRRNVLVIDDVKEQAEGLSKSLNAQIQGCTFEAYYLESQILDAIENRFYSLAIVDIRMDKYEIDGIEIVKKIFEYNPLAKVIIVSAFKGEYFGQLKELLLSGKVIDVQDKESISVWVPKLKLVIDNYLGELDKDPSEINNALLQMYSETKNEKDTYIKGERFEHFISLLFQSIGFNKVEKRVKDTSLNEVDLIIRNDIEDVFINKFGKYILIECKNKPKESVSKNDFIIFYSKLKNTNGLAEFGIIATTGKIARTVFLEAMRESGDSKKVLFLSNFELIKLIKAEDKLFTFKQIIDDQVKG</sequence>
<dbReference type="EMBL" id="JBEWZH010000007">
    <property type="protein sequence ID" value="MFL0162830.1"/>
    <property type="molecule type" value="Genomic_DNA"/>
</dbReference>
<gene>
    <name evidence="3" type="ORF">U0R11_10545</name>
</gene>
<dbReference type="CDD" id="cd00156">
    <property type="entry name" value="REC"/>
    <property type="match status" value="1"/>
</dbReference>
<dbReference type="InterPro" id="IPR011335">
    <property type="entry name" value="Restrct_endonuc-II-like"/>
</dbReference>
<comment type="caution">
    <text evidence="3">The sequence shown here is derived from an EMBL/GenBank/DDBJ whole genome shotgun (WGS) entry which is preliminary data.</text>
</comment>
<dbReference type="Proteomes" id="UP001623558">
    <property type="component" value="Unassembled WGS sequence"/>
</dbReference>
<evidence type="ECO:0000313" key="3">
    <source>
        <dbReference type="EMBL" id="MFL0162830.1"/>
    </source>
</evidence>
<evidence type="ECO:0000259" key="1">
    <source>
        <dbReference type="Pfam" id="PF00072"/>
    </source>
</evidence>
<dbReference type="RefSeq" id="WP_406751652.1">
    <property type="nucleotide sequence ID" value="NZ_JBEWZH010000007.1"/>
</dbReference>
<keyword evidence="4" id="KW-1185">Reference proteome</keyword>
<feature type="domain" description="Restriction endonuclease type IV Mrr" evidence="2">
    <location>
        <begin position="157"/>
        <end position="280"/>
    </location>
</feature>
<dbReference type="InterPro" id="IPR001789">
    <property type="entry name" value="Sig_transdc_resp-reg_receiver"/>
</dbReference>
<dbReference type="InterPro" id="IPR011006">
    <property type="entry name" value="CheY-like_superfamily"/>
</dbReference>
<dbReference type="Gene3D" id="3.40.50.2300">
    <property type="match status" value="1"/>
</dbReference>
<dbReference type="Pfam" id="PF00072">
    <property type="entry name" value="Response_reg"/>
    <property type="match status" value="1"/>
</dbReference>